<organism evidence="2 3">
    <name type="scientific">Streptomyces venezuelae</name>
    <dbReference type="NCBI Taxonomy" id="54571"/>
    <lineage>
        <taxon>Bacteria</taxon>
        <taxon>Bacillati</taxon>
        <taxon>Actinomycetota</taxon>
        <taxon>Actinomycetes</taxon>
        <taxon>Kitasatosporales</taxon>
        <taxon>Streptomycetaceae</taxon>
        <taxon>Streptomyces</taxon>
    </lineage>
</organism>
<evidence type="ECO:0000313" key="3">
    <source>
        <dbReference type="Proteomes" id="UP000324106"/>
    </source>
</evidence>
<dbReference type="RefSeq" id="WP_150273862.1">
    <property type="nucleotide sequence ID" value="NZ_CP029194.1"/>
</dbReference>
<dbReference type="OrthoDB" id="10006044at2"/>
<feature type="region of interest" description="Disordered" evidence="1">
    <location>
        <begin position="1"/>
        <end position="30"/>
    </location>
</feature>
<dbReference type="AlphaFoldDB" id="A0A5P2B3F8"/>
<proteinExistence type="predicted"/>
<name>A0A5P2B3F8_STRVZ</name>
<evidence type="ECO:0000256" key="1">
    <source>
        <dbReference type="SAM" id="MobiDB-lite"/>
    </source>
</evidence>
<protein>
    <submittedName>
        <fullName evidence="2">Uncharacterized protein</fullName>
    </submittedName>
</protein>
<evidence type="ECO:0000313" key="2">
    <source>
        <dbReference type="EMBL" id="QES24278.1"/>
    </source>
</evidence>
<reference evidence="2 3" key="1">
    <citation type="submission" date="2018-05" db="EMBL/GenBank/DDBJ databases">
        <title>Streptomyces venezuelae.</title>
        <authorList>
            <person name="Kim W."/>
            <person name="Lee N."/>
            <person name="Cho B.-K."/>
        </authorList>
    </citation>
    <scope>NUCLEOTIDE SEQUENCE [LARGE SCALE GENOMIC DNA]</scope>
    <source>
        <strain evidence="2 3">ATCC 15068</strain>
    </source>
</reference>
<dbReference type="EMBL" id="CP029194">
    <property type="protein sequence ID" value="QES24278.1"/>
    <property type="molecule type" value="Genomic_DNA"/>
</dbReference>
<feature type="compositionally biased region" description="Basic and acidic residues" evidence="1">
    <location>
        <begin position="1"/>
        <end position="17"/>
    </location>
</feature>
<sequence>MTEKKPGSESPELRIMDASDVTGDSGGKPPAQGVVSVVYADGLGNPPTLLLTGASGYPESLLLVDGTGTPVATYTAGPAPLTRGVDLNEVAHTLK</sequence>
<dbReference type="Proteomes" id="UP000324106">
    <property type="component" value="Chromosome"/>
</dbReference>
<accession>A0A5P2B3F8</accession>
<gene>
    <name evidence="2" type="ORF">DEJ46_38615</name>
</gene>